<keyword evidence="1" id="KW-0479">Metal-binding</keyword>
<evidence type="ECO:0000313" key="6">
    <source>
        <dbReference type="Proteomes" id="UP000753908"/>
    </source>
</evidence>
<protein>
    <submittedName>
        <fullName evidence="5">Radical SAM protein</fullName>
    </submittedName>
</protein>
<name>A0A951PK00_9CYAN</name>
<dbReference type="PANTHER" id="PTHR43432:SF3">
    <property type="entry name" value="SLR0285 PROTEIN"/>
    <property type="match status" value="1"/>
</dbReference>
<evidence type="ECO:0000256" key="1">
    <source>
        <dbReference type="ARBA" id="ARBA00022723"/>
    </source>
</evidence>
<dbReference type="SFLD" id="SFLDG01084">
    <property type="entry name" value="Uncharacterised_Radical_SAM_Su"/>
    <property type="match status" value="1"/>
</dbReference>
<keyword evidence="3" id="KW-0411">Iron-sulfur</keyword>
<comment type="caution">
    <text evidence="5">The sequence shown here is derived from an EMBL/GenBank/DDBJ whole genome shotgun (WGS) entry which is preliminary data.</text>
</comment>
<feature type="domain" description="Radical SAM core" evidence="4">
    <location>
        <begin position="29"/>
        <end position="188"/>
    </location>
</feature>
<accession>A0A951PK00</accession>
<dbReference type="PANTHER" id="PTHR43432">
    <property type="entry name" value="SLR0285 PROTEIN"/>
    <property type="match status" value="1"/>
</dbReference>
<dbReference type="GO" id="GO:0046872">
    <property type="term" value="F:metal ion binding"/>
    <property type="evidence" value="ECO:0007669"/>
    <property type="project" value="UniProtKB-KW"/>
</dbReference>
<dbReference type="Proteomes" id="UP000753908">
    <property type="component" value="Unassembled WGS sequence"/>
</dbReference>
<reference evidence="5" key="1">
    <citation type="submission" date="2021-05" db="EMBL/GenBank/DDBJ databases">
        <authorList>
            <person name="Pietrasiak N."/>
            <person name="Ward R."/>
            <person name="Stajich J.E."/>
            <person name="Kurbessoian T."/>
        </authorList>
    </citation>
    <scope>NUCLEOTIDE SEQUENCE</scope>
    <source>
        <strain evidence="5">CPER-KK1</strain>
    </source>
</reference>
<dbReference type="InterPro" id="IPR040086">
    <property type="entry name" value="MJ0683-like"/>
</dbReference>
<dbReference type="GO" id="GO:0051536">
    <property type="term" value="F:iron-sulfur cluster binding"/>
    <property type="evidence" value="ECO:0007669"/>
    <property type="project" value="UniProtKB-KW"/>
</dbReference>
<reference evidence="5" key="2">
    <citation type="journal article" date="2022" name="Microbiol. Resour. Announc.">
        <title>Metagenome Sequencing to Explore Phylogenomics of Terrestrial Cyanobacteria.</title>
        <authorList>
            <person name="Ward R.D."/>
            <person name="Stajich J.E."/>
            <person name="Johansen J.R."/>
            <person name="Huntemann M."/>
            <person name="Clum A."/>
            <person name="Foster B."/>
            <person name="Foster B."/>
            <person name="Roux S."/>
            <person name="Palaniappan K."/>
            <person name="Varghese N."/>
            <person name="Mukherjee S."/>
            <person name="Reddy T.B.K."/>
            <person name="Daum C."/>
            <person name="Copeland A."/>
            <person name="Chen I.A."/>
            <person name="Ivanova N.N."/>
            <person name="Kyrpides N.C."/>
            <person name="Shapiro N."/>
            <person name="Eloe-Fadrosh E.A."/>
            <person name="Pietrasiak N."/>
        </authorList>
    </citation>
    <scope>NUCLEOTIDE SEQUENCE</scope>
    <source>
        <strain evidence="5">CPER-KK1</strain>
    </source>
</reference>
<gene>
    <name evidence="5" type="ORF">KME25_11825</name>
</gene>
<evidence type="ECO:0000256" key="3">
    <source>
        <dbReference type="ARBA" id="ARBA00023014"/>
    </source>
</evidence>
<dbReference type="GO" id="GO:0003824">
    <property type="term" value="F:catalytic activity"/>
    <property type="evidence" value="ECO:0007669"/>
    <property type="project" value="InterPro"/>
</dbReference>
<evidence type="ECO:0000259" key="4">
    <source>
        <dbReference type="Pfam" id="PF04055"/>
    </source>
</evidence>
<organism evidence="5 6">
    <name type="scientific">Symplocastrum torsivum CPER-KK1</name>
    <dbReference type="NCBI Taxonomy" id="450513"/>
    <lineage>
        <taxon>Bacteria</taxon>
        <taxon>Bacillati</taxon>
        <taxon>Cyanobacteriota</taxon>
        <taxon>Cyanophyceae</taxon>
        <taxon>Oscillatoriophycideae</taxon>
        <taxon>Oscillatoriales</taxon>
        <taxon>Microcoleaceae</taxon>
        <taxon>Symplocastrum</taxon>
    </lineage>
</organism>
<dbReference type="EMBL" id="JAHHIF010000013">
    <property type="protein sequence ID" value="MBW4545118.1"/>
    <property type="molecule type" value="Genomic_DNA"/>
</dbReference>
<dbReference type="InterPro" id="IPR007197">
    <property type="entry name" value="rSAM"/>
</dbReference>
<sequence>MTITKGTEQIVNPLQESALNKKGLCDYVINVASGCLHGCTFCYVPSTPAIRTRQAHLQDQGVSNPQMDWGKYLFVREGIPEKLDQILSRKRTWHETPAGKGVVLLCSGTDPYQNKETAALTRRTVQVLLKHKKRVRILTRGLLWVNDLDVLRHPNVTVGMSLPFLDDDLSRKIEPQAPPPSERYKALLKGYKTECRLYVAAAPTPPSMKLDDFKRHLEQLMMIKPEVIFWEPINARGTNGKRMLAAGLEFAHSIMSKSSWGECFKRQWDEIELAAAEIGCIDRLHIWPDPELREYVDEAKLKQWLYKPTVENWESLSHEKTRTNSPQATPKNIKTNIVPIS</sequence>
<dbReference type="AlphaFoldDB" id="A0A951PK00"/>
<dbReference type="SUPFAM" id="SSF102114">
    <property type="entry name" value="Radical SAM enzymes"/>
    <property type="match status" value="1"/>
</dbReference>
<dbReference type="Pfam" id="PF04055">
    <property type="entry name" value="Radical_SAM"/>
    <property type="match status" value="1"/>
</dbReference>
<evidence type="ECO:0000313" key="5">
    <source>
        <dbReference type="EMBL" id="MBW4545118.1"/>
    </source>
</evidence>
<dbReference type="Gene3D" id="3.80.30.30">
    <property type="match status" value="1"/>
</dbReference>
<proteinExistence type="predicted"/>
<dbReference type="InterPro" id="IPR058240">
    <property type="entry name" value="rSAM_sf"/>
</dbReference>
<dbReference type="SFLD" id="SFLDS00029">
    <property type="entry name" value="Radical_SAM"/>
    <property type="match status" value="1"/>
</dbReference>
<evidence type="ECO:0000256" key="2">
    <source>
        <dbReference type="ARBA" id="ARBA00023004"/>
    </source>
</evidence>
<keyword evidence="2" id="KW-0408">Iron</keyword>